<evidence type="ECO:0000256" key="3">
    <source>
        <dbReference type="ARBA" id="ARBA00022781"/>
    </source>
</evidence>
<name>A0A6G7WFC3_9LACT</name>
<organism evidence="7 8">
    <name type="scientific">Jeotgalibaca porci</name>
    <dbReference type="NCBI Taxonomy" id="1868793"/>
    <lineage>
        <taxon>Bacteria</taxon>
        <taxon>Bacillati</taxon>
        <taxon>Bacillota</taxon>
        <taxon>Bacilli</taxon>
        <taxon>Lactobacillales</taxon>
        <taxon>Carnobacteriaceae</taxon>
        <taxon>Jeotgalibaca</taxon>
    </lineage>
</organism>
<keyword evidence="3" id="KW-0375">Hydrogen ion transport</keyword>
<protein>
    <submittedName>
        <fullName evidence="7">F0F1 ATP synthase subunit delta</fullName>
    </submittedName>
</protein>
<dbReference type="InterPro" id="IPR000711">
    <property type="entry name" value="ATPase_OSCP/dsu"/>
</dbReference>
<dbReference type="GeneID" id="94552010"/>
<evidence type="ECO:0000313" key="8">
    <source>
        <dbReference type="Proteomes" id="UP000501830"/>
    </source>
</evidence>
<dbReference type="EMBL" id="CP049889">
    <property type="protein sequence ID" value="QIK50907.1"/>
    <property type="molecule type" value="Genomic_DNA"/>
</dbReference>
<sequence length="97" mass="11105">MDKKEEIIIDNYIDEYLEGNRPALVTLSSAVPLTPEQKERILTAFMKKANITKSYEVVEIVDETLIGGVCLESDNFFFDNTIRNNLTQLKQHILEGK</sequence>
<evidence type="ECO:0000256" key="5">
    <source>
        <dbReference type="ARBA" id="ARBA00023136"/>
    </source>
</evidence>
<gene>
    <name evidence="7" type="ORF">G7058_01890</name>
</gene>
<keyword evidence="8" id="KW-1185">Reference proteome</keyword>
<dbReference type="KEGG" id="jpo:G7058_01890"/>
<dbReference type="Proteomes" id="UP000501830">
    <property type="component" value="Chromosome"/>
</dbReference>
<evidence type="ECO:0000256" key="1">
    <source>
        <dbReference type="ARBA" id="ARBA00004370"/>
    </source>
</evidence>
<keyword evidence="6" id="KW-0066">ATP synthesis</keyword>
<keyword evidence="2" id="KW-0813">Transport</keyword>
<proteinExistence type="predicted"/>
<dbReference type="RefSeq" id="WP_166061948.1">
    <property type="nucleotide sequence ID" value="NZ_CP049889.1"/>
</dbReference>
<evidence type="ECO:0000313" key="7">
    <source>
        <dbReference type="EMBL" id="QIK50907.1"/>
    </source>
</evidence>
<evidence type="ECO:0000256" key="6">
    <source>
        <dbReference type="ARBA" id="ARBA00023310"/>
    </source>
</evidence>
<reference evidence="7 8" key="1">
    <citation type="journal article" date="2017" name="Int. J. Syst. Evol. Microbiol.">
        <title>Jeotgalibaca porci sp. nov. and Jeotgalibaca arthritidis sp. nov., isolated from pigs, and emended description of the genus Jeotgalibaca.</title>
        <authorList>
            <person name="Zamora L."/>
            <person name="Perez-Sancho M."/>
            <person name="Dominguez L."/>
            <person name="Fernandez-Garayzabal J.F."/>
            <person name="Vela A.I."/>
        </authorList>
    </citation>
    <scope>NUCLEOTIDE SEQUENCE [LARGE SCALE GENOMIC DNA]</scope>
    <source>
        <strain evidence="7 8">CCUG 69148</strain>
    </source>
</reference>
<comment type="subcellular location">
    <subcellularLocation>
        <location evidence="1">Membrane</location>
    </subcellularLocation>
</comment>
<dbReference type="Pfam" id="PF00213">
    <property type="entry name" value="OSCP"/>
    <property type="match status" value="1"/>
</dbReference>
<keyword evidence="4" id="KW-0406">Ion transport</keyword>
<evidence type="ECO:0000256" key="4">
    <source>
        <dbReference type="ARBA" id="ARBA00023065"/>
    </source>
</evidence>
<accession>A0A6G7WFC3</accession>
<dbReference type="GO" id="GO:0046933">
    <property type="term" value="F:proton-transporting ATP synthase activity, rotational mechanism"/>
    <property type="evidence" value="ECO:0007669"/>
    <property type="project" value="InterPro"/>
</dbReference>
<evidence type="ECO:0000256" key="2">
    <source>
        <dbReference type="ARBA" id="ARBA00022448"/>
    </source>
</evidence>
<keyword evidence="5" id="KW-0472">Membrane</keyword>
<dbReference type="GO" id="GO:0016020">
    <property type="term" value="C:membrane"/>
    <property type="evidence" value="ECO:0007669"/>
    <property type="project" value="UniProtKB-SubCell"/>
</dbReference>
<dbReference type="AlphaFoldDB" id="A0A6G7WFC3"/>